<comment type="caution">
    <text evidence="2">The sequence shown here is derived from an EMBL/GenBank/DDBJ whole genome shotgun (WGS) entry which is preliminary data.</text>
</comment>
<protein>
    <submittedName>
        <fullName evidence="2">Uncharacterized protein</fullName>
    </submittedName>
</protein>
<sequence>MMDRQYNVYFSGELLPGQELAAVRRRLGLLFKADQATLDRLFSGQPQLLKKHCDKPTALKYKQAMERAGARPLIRRSQTNKKPSAAQRIAAIAAQPAADKSKREAAPAVQDSTGLSLAAAGSDVLKPEERQTREPVDVDCSALSLSADFERLSPVPPPPPAAPDTEHLSLGPVGETIPTLPRYTQTLSPNTDSLNLAPEGSDFSDCATAPPAAPALDLSKFEISPAGEDLLEAQYRDRDKPKPPDSSQLTLES</sequence>
<gene>
    <name evidence="2" type="ORF">H2508_05605</name>
</gene>
<evidence type="ECO:0000313" key="2">
    <source>
        <dbReference type="EMBL" id="MBA6412583.1"/>
    </source>
</evidence>
<feature type="region of interest" description="Disordered" evidence="1">
    <location>
        <begin position="191"/>
        <end position="212"/>
    </location>
</feature>
<dbReference type="AlphaFoldDB" id="A0A7W2TVA1"/>
<keyword evidence="3" id="KW-1185">Reference proteome</keyword>
<name>A0A7W2TVA1_9GAMM</name>
<reference evidence="2 3" key="1">
    <citation type="submission" date="2020-07" db="EMBL/GenBank/DDBJ databases">
        <title>Halieaceae bacterium, F7430, whole genome shotgun sequencing project.</title>
        <authorList>
            <person name="Jiang S."/>
            <person name="Liu Z.W."/>
            <person name="Du Z.J."/>
        </authorList>
    </citation>
    <scope>NUCLEOTIDE SEQUENCE [LARGE SCALE GENOMIC DNA]</scope>
    <source>
        <strain evidence="2 3">F7430</strain>
    </source>
</reference>
<proteinExistence type="predicted"/>
<dbReference type="Proteomes" id="UP000539350">
    <property type="component" value="Unassembled WGS sequence"/>
</dbReference>
<dbReference type="EMBL" id="JACFXU010000013">
    <property type="protein sequence ID" value="MBA6412583.1"/>
    <property type="molecule type" value="Genomic_DNA"/>
</dbReference>
<feature type="region of interest" description="Disordered" evidence="1">
    <location>
        <begin position="227"/>
        <end position="253"/>
    </location>
</feature>
<dbReference type="RefSeq" id="WP_182169863.1">
    <property type="nucleotide sequence ID" value="NZ_JACFXU010000013.1"/>
</dbReference>
<feature type="region of interest" description="Disordered" evidence="1">
    <location>
        <begin position="94"/>
        <end position="114"/>
    </location>
</feature>
<accession>A0A7W2TVA1</accession>
<evidence type="ECO:0000256" key="1">
    <source>
        <dbReference type="SAM" id="MobiDB-lite"/>
    </source>
</evidence>
<evidence type="ECO:0000313" key="3">
    <source>
        <dbReference type="Proteomes" id="UP000539350"/>
    </source>
</evidence>
<feature type="compositionally biased region" description="Basic and acidic residues" evidence="1">
    <location>
        <begin position="234"/>
        <end position="243"/>
    </location>
</feature>
<organism evidence="2 3">
    <name type="scientific">Sediminihaliea albiluteola</name>
    <dbReference type="NCBI Taxonomy" id="2758564"/>
    <lineage>
        <taxon>Bacteria</taxon>
        <taxon>Pseudomonadati</taxon>
        <taxon>Pseudomonadota</taxon>
        <taxon>Gammaproteobacteria</taxon>
        <taxon>Cellvibrionales</taxon>
        <taxon>Halieaceae</taxon>
        <taxon>Sediminihaliea</taxon>
    </lineage>
</organism>